<organism evidence="1 2">
    <name type="scientific">Cinchona calisaya</name>
    <dbReference type="NCBI Taxonomy" id="153742"/>
    <lineage>
        <taxon>Eukaryota</taxon>
        <taxon>Viridiplantae</taxon>
        <taxon>Streptophyta</taxon>
        <taxon>Embryophyta</taxon>
        <taxon>Tracheophyta</taxon>
        <taxon>Spermatophyta</taxon>
        <taxon>Magnoliopsida</taxon>
        <taxon>eudicotyledons</taxon>
        <taxon>Gunneridae</taxon>
        <taxon>Pentapetalae</taxon>
        <taxon>asterids</taxon>
        <taxon>lamiids</taxon>
        <taxon>Gentianales</taxon>
        <taxon>Rubiaceae</taxon>
        <taxon>Cinchonoideae</taxon>
        <taxon>Cinchoneae</taxon>
        <taxon>Cinchona</taxon>
    </lineage>
</organism>
<name>A0ABD2YIC6_9GENT</name>
<dbReference type="Proteomes" id="UP001630127">
    <property type="component" value="Unassembled WGS sequence"/>
</dbReference>
<proteinExistence type="predicted"/>
<accession>A0ABD2YIC6</accession>
<reference evidence="1 2" key="1">
    <citation type="submission" date="2024-11" db="EMBL/GenBank/DDBJ databases">
        <title>A near-complete genome assembly of Cinchona calisaya.</title>
        <authorList>
            <person name="Lian D.C."/>
            <person name="Zhao X.W."/>
            <person name="Wei L."/>
        </authorList>
    </citation>
    <scope>NUCLEOTIDE SEQUENCE [LARGE SCALE GENOMIC DNA]</scope>
    <source>
        <tissue evidence="1">Nenye</tissue>
    </source>
</reference>
<dbReference type="AlphaFoldDB" id="A0ABD2YIC6"/>
<gene>
    <name evidence="1" type="ORF">ACH5RR_032546</name>
</gene>
<evidence type="ECO:0000313" key="1">
    <source>
        <dbReference type="EMBL" id="KAL3507164.1"/>
    </source>
</evidence>
<sequence length="96" mass="10753">MLTAFNSGTMKKIGILLWSLWGNGIQLDMIKRRGEVGVGVVIRDCNGAFVRGFSRLVRDNFDLEVAEDLAARAAVLSLRQLGRYPRFILEATLPTW</sequence>
<evidence type="ECO:0000313" key="2">
    <source>
        <dbReference type="Proteomes" id="UP001630127"/>
    </source>
</evidence>
<keyword evidence="2" id="KW-1185">Reference proteome</keyword>
<evidence type="ECO:0008006" key="3">
    <source>
        <dbReference type="Google" id="ProtNLM"/>
    </source>
</evidence>
<comment type="caution">
    <text evidence="1">The sequence shown here is derived from an EMBL/GenBank/DDBJ whole genome shotgun (WGS) entry which is preliminary data.</text>
</comment>
<dbReference type="EMBL" id="JBJUIK010000013">
    <property type="protein sequence ID" value="KAL3507164.1"/>
    <property type="molecule type" value="Genomic_DNA"/>
</dbReference>
<protein>
    <recommendedName>
        <fullName evidence="3">RNase H type-1 domain-containing protein</fullName>
    </recommendedName>
</protein>